<evidence type="ECO:0000313" key="2">
    <source>
        <dbReference type="EMBL" id="KAJ8938740.1"/>
    </source>
</evidence>
<comment type="caution">
    <text evidence="2">The sequence shown here is derived from an EMBL/GenBank/DDBJ whole genome shotgun (WGS) entry which is preliminary data.</text>
</comment>
<sequence length="317" mass="34545">KVERCGIRFPNPNSEVAPLCVGGGSRRPRAAGRAAGGGDGGIYSHFRDTDTNQNINGLNSTGEPVYRKVAVVENFFDIIYNVHVDLEGRPGKHAGQKRTYRTITETYAFLPREAVTRFLLGCTECQKHPRSPSPASLLPTPSPSPTLPTPSPAAPPAAQPPPPPPPPPPKATCPSPAAVATDRLAPSPEGKASPKPPEPSRRSSNPLDVANLTARDPPRYPAKKRHLEHPPETAPKLWSPVDGVDEPHRKRMLMGGGDIDYSLPITTTYLKYMRTLGCGDEEALKLDSKHVFDVLNPNLTTELLWRLRFSRYSNLKV</sequence>
<dbReference type="Proteomes" id="UP001162162">
    <property type="component" value="Unassembled WGS sequence"/>
</dbReference>
<reference evidence="2" key="1">
    <citation type="journal article" date="2023" name="Insect Mol. Biol.">
        <title>Genome sequencing provides insights into the evolution of gene families encoding plant cell wall-degrading enzymes in longhorned beetles.</title>
        <authorList>
            <person name="Shin N.R."/>
            <person name="Okamura Y."/>
            <person name="Kirsch R."/>
            <person name="Pauchet Y."/>
        </authorList>
    </citation>
    <scope>NUCLEOTIDE SEQUENCE</scope>
    <source>
        <strain evidence="2">AMC_N1</strain>
    </source>
</reference>
<proteinExistence type="predicted"/>
<evidence type="ECO:0008006" key="4">
    <source>
        <dbReference type="Google" id="ProtNLM"/>
    </source>
</evidence>
<organism evidence="2 3">
    <name type="scientific">Aromia moschata</name>
    <dbReference type="NCBI Taxonomy" id="1265417"/>
    <lineage>
        <taxon>Eukaryota</taxon>
        <taxon>Metazoa</taxon>
        <taxon>Ecdysozoa</taxon>
        <taxon>Arthropoda</taxon>
        <taxon>Hexapoda</taxon>
        <taxon>Insecta</taxon>
        <taxon>Pterygota</taxon>
        <taxon>Neoptera</taxon>
        <taxon>Endopterygota</taxon>
        <taxon>Coleoptera</taxon>
        <taxon>Polyphaga</taxon>
        <taxon>Cucujiformia</taxon>
        <taxon>Chrysomeloidea</taxon>
        <taxon>Cerambycidae</taxon>
        <taxon>Cerambycinae</taxon>
        <taxon>Callichromatini</taxon>
        <taxon>Aromia</taxon>
    </lineage>
</organism>
<name>A0AAV8XJW4_9CUCU</name>
<dbReference type="AlphaFoldDB" id="A0AAV8XJW4"/>
<evidence type="ECO:0000256" key="1">
    <source>
        <dbReference type="SAM" id="MobiDB-lite"/>
    </source>
</evidence>
<protein>
    <recommendedName>
        <fullName evidence="4">Nucleolar protein 4</fullName>
    </recommendedName>
</protein>
<feature type="non-terminal residue" evidence="2">
    <location>
        <position position="1"/>
    </location>
</feature>
<evidence type="ECO:0000313" key="3">
    <source>
        <dbReference type="Proteomes" id="UP001162162"/>
    </source>
</evidence>
<gene>
    <name evidence="2" type="ORF">NQ318_016035</name>
</gene>
<dbReference type="EMBL" id="JAPWTK010000536">
    <property type="protein sequence ID" value="KAJ8938740.1"/>
    <property type="molecule type" value="Genomic_DNA"/>
</dbReference>
<feature type="compositionally biased region" description="Pro residues" evidence="1">
    <location>
        <begin position="140"/>
        <end position="171"/>
    </location>
</feature>
<keyword evidence="3" id="KW-1185">Reference proteome</keyword>
<accession>A0AAV8XJW4</accession>
<feature type="region of interest" description="Disordered" evidence="1">
    <location>
        <begin position="126"/>
        <end position="242"/>
    </location>
</feature>